<sequence>MTHIARDDERPVPTSIAKVRIINELPCGALGFLKDKSDQTTLLKFLSGHPSSLTDSWTAARLFPLAACVGPSRIALHIASLFSRKWLSSRSVIVMDFICNNGVMPVARPKE</sequence>
<organism evidence="1 2">
    <name type="scientific">Nephila pilipes</name>
    <name type="common">Giant wood spider</name>
    <name type="synonym">Nephila maculata</name>
    <dbReference type="NCBI Taxonomy" id="299642"/>
    <lineage>
        <taxon>Eukaryota</taxon>
        <taxon>Metazoa</taxon>
        <taxon>Ecdysozoa</taxon>
        <taxon>Arthropoda</taxon>
        <taxon>Chelicerata</taxon>
        <taxon>Arachnida</taxon>
        <taxon>Araneae</taxon>
        <taxon>Araneomorphae</taxon>
        <taxon>Entelegynae</taxon>
        <taxon>Araneoidea</taxon>
        <taxon>Nephilidae</taxon>
        <taxon>Nephila</taxon>
    </lineage>
</organism>
<accession>A0A8X6Q6X2</accession>
<keyword evidence="2" id="KW-1185">Reference proteome</keyword>
<evidence type="ECO:0000313" key="1">
    <source>
        <dbReference type="EMBL" id="GFU09810.1"/>
    </source>
</evidence>
<protein>
    <submittedName>
        <fullName evidence="1">Uncharacterized protein</fullName>
    </submittedName>
</protein>
<comment type="caution">
    <text evidence="1">The sequence shown here is derived from an EMBL/GenBank/DDBJ whole genome shotgun (WGS) entry which is preliminary data.</text>
</comment>
<name>A0A8X6Q6X2_NEPPI</name>
<dbReference type="Proteomes" id="UP000887013">
    <property type="component" value="Unassembled WGS sequence"/>
</dbReference>
<dbReference type="AlphaFoldDB" id="A0A8X6Q6X2"/>
<reference evidence="1" key="1">
    <citation type="submission" date="2020-08" db="EMBL/GenBank/DDBJ databases">
        <title>Multicomponent nature underlies the extraordinary mechanical properties of spider dragline silk.</title>
        <authorList>
            <person name="Kono N."/>
            <person name="Nakamura H."/>
            <person name="Mori M."/>
            <person name="Yoshida Y."/>
            <person name="Ohtoshi R."/>
            <person name="Malay A.D."/>
            <person name="Moran D.A.P."/>
            <person name="Tomita M."/>
            <person name="Numata K."/>
            <person name="Arakawa K."/>
        </authorList>
    </citation>
    <scope>NUCLEOTIDE SEQUENCE</scope>
</reference>
<dbReference type="EMBL" id="BMAW01028930">
    <property type="protein sequence ID" value="GFU09810.1"/>
    <property type="molecule type" value="Genomic_DNA"/>
</dbReference>
<evidence type="ECO:0000313" key="2">
    <source>
        <dbReference type="Proteomes" id="UP000887013"/>
    </source>
</evidence>
<proteinExistence type="predicted"/>
<gene>
    <name evidence="1" type="ORF">NPIL_49851</name>
</gene>